<evidence type="ECO:0000313" key="2">
    <source>
        <dbReference type="Proteomes" id="UP001597104"/>
    </source>
</evidence>
<organism evidence="1 2">
    <name type="scientific">Loigolactobacillus binensis</name>
    <dbReference type="NCBI Taxonomy" id="2559922"/>
    <lineage>
        <taxon>Bacteria</taxon>
        <taxon>Bacillati</taxon>
        <taxon>Bacillota</taxon>
        <taxon>Bacilli</taxon>
        <taxon>Lactobacillales</taxon>
        <taxon>Lactobacillaceae</taxon>
        <taxon>Loigolactobacillus</taxon>
    </lineage>
</organism>
<protein>
    <submittedName>
        <fullName evidence="1">DUF960 family protein</fullName>
    </submittedName>
</protein>
<dbReference type="Gene3D" id="3.10.450.150">
    <property type="entry name" value="enterococcus faecalis protein"/>
    <property type="match status" value="1"/>
</dbReference>
<dbReference type="EMBL" id="JBHTIO010000044">
    <property type="protein sequence ID" value="MFD0897975.1"/>
    <property type="molecule type" value="Genomic_DNA"/>
</dbReference>
<dbReference type="Proteomes" id="UP001597104">
    <property type="component" value="Unassembled WGS sequence"/>
</dbReference>
<accession>A0ABW3EF31</accession>
<proteinExistence type="predicted"/>
<sequence length="97" mass="11466">MRQVSDGVQTELPRYFTNYLWNFYDSLRAQDTRFPYSVVFVIVKQGQHCDVYCNQFKPAEHLTLELIDNALVLPDEIIIQQQADRQLMRLADELTQL</sequence>
<comment type="caution">
    <text evidence="1">The sequence shown here is derived from an EMBL/GenBank/DDBJ whole genome shotgun (WGS) entry which is preliminary data.</text>
</comment>
<keyword evidence="2" id="KW-1185">Reference proteome</keyword>
<gene>
    <name evidence="1" type="ORF">ACFQZ7_09600</name>
</gene>
<evidence type="ECO:0000313" key="1">
    <source>
        <dbReference type="EMBL" id="MFD0897975.1"/>
    </source>
</evidence>
<reference evidence="2" key="1">
    <citation type="journal article" date="2019" name="Int. J. Syst. Evol. Microbiol.">
        <title>The Global Catalogue of Microorganisms (GCM) 10K type strain sequencing project: providing services to taxonomists for standard genome sequencing and annotation.</title>
        <authorList>
            <consortium name="The Broad Institute Genomics Platform"/>
            <consortium name="The Broad Institute Genome Sequencing Center for Infectious Disease"/>
            <person name="Wu L."/>
            <person name="Ma J."/>
        </authorList>
    </citation>
    <scope>NUCLEOTIDE SEQUENCE [LARGE SCALE GENOMIC DNA]</scope>
    <source>
        <strain evidence="2">CCM 8925</strain>
    </source>
</reference>
<name>A0ABW3EF31_9LACO</name>
<dbReference type="RefSeq" id="WP_171001801.1">
    <property type="nucleotide sequence ID" value="NZ_BJDN01000001.1"/>
</dbReference>